<protein>
    <submittedName>
        <fullName evidence="1">Uncharacterized protein</fullName>
    </submittedName>
</protein>
<proteinExistence type="predicted"/>
<evidence type="ECO:0000313" key="2">
    <source>
        <dbReference type="Proteomes" id="UP001597079"/>
    </source>
</evidence>
<sequence length="57" mass="6621">MAFTRVYLLETEEPLEFKGIQPQYVVDKLNHSKQQFVEVDDGVWVNRANVLLISRVG</sequence>
<gene>
    <name evidence="1" type="ORF">ACFSB2_20250</name>
</gene>
<accession>A0ABW4JMF6</accession>
<name>A0ABW4JMF6_9BACL</name>
<evidence type="ECO:0000313" key="1">
    <source>
        <dbReference type="EMBL" id="MFD1677010.1"/>
    </source>
</evidence>
<dbReference type="Proteomes" id="UP001597079">
    <property type="component" value="Unassembled WGS sequence"/>
</dbReference>
<reference evidence="2" key="1">
    <citation type="journal article" date="2019" name="Int. J. Syst. Evol. Microbiol.">
        <title>The Global Catalogue of Microorganisms (GCM) 10K type strain sequencing project: providing services to taxonomists for standard genome sequencing and annotation.</title>
        <authorList>
            <consortium name="The Broad Institute Genomics Platform"/>
            <consortium name="The Broad Institute Genome Sequencing Center for Infectious Disease"/>
            <person name="Wu L."/>
            <person name="Ma J."/>
        </authorList>
    </citation>
    <scope>NUCLEOTIDE SEQUENCE [LARGE SCALE GENOMIC DNA]</scope>
    <source>
        <strain evidence="2">CGMCC 1.12286</strain>
    </source>
</reference>
<keyword evidence="2" id="KW-1185">Reference proteome</keyword>
<comment type="caution">
    <text evidence="1">The sequence shown here is derived from an EMBL/GenBank/DDBJ whole genome shotgun (WGS) entry which is preliminary data.</text>
</comment>
<organism evidence="1 2">
    <name type="scientific">Alicyclobacillus fodiniaquatilis</name>
    <dbReference type="NCBI Taxonomy" id="1661150"/>
    <lineage>
        <taxon>Bacteria</taxon>
        <taxon>Bacillati</taxon>
        <taxon>Bacillota</taxon>
        <taxon>Bacilli</taxon>
        <taxon>Bacillales</taxon>
        <taxon>Alicyclobacillaceae</taxon>
        <taxon>Alicyclobacillus</taxon>
    </lineage>
</organism>
<dbReference type="EMBL" id="JBHUCX010000083">
    <property type="protein sequence ID" value="MFD1677010.1"/>
    <property type="molecule type" value="Genomic_DNA"/>
</dbReference>
<dbReference type="RefSeq" id="WP_377944920.1">
    <property type="nucleotide sequence ID" value="NZ_JBHUCX010000083.1"/>
</dbReference>